<dbReference type="STRING" id="1329250.WOSG25_090790"/>
<accession>A0A069D1Y9</accession>
<evidence type="ECO:0000256" key="2">
    <source>
        <dbReference type="ARBA" id="ARBA00022747"/>
    </source>
</evidence>
<proteinExistence type="inferred from homology"/>
<dbReference type="Pfam" id="PF01420">
    <property type="entry name" value="Methylase_S"/>
    <property type="match status" value="1"/>
</dbReference>
<dbReference type="OrthoDB" id="1691238at2"/>
<comment type="similarity">
    <text evidence="1">Belongs to the type-I restriction system S methylase family.</text>
</comment>
<dbReference type="RefSeq" id="WP_052348584.1">
    <property type="nucleotide sequence ID" value="NZ_DF820492.1"/>
</dbReference>
<evidence type="ECO:0000256" key="1">
    <source>
        <dbReference type="ARBA" id="ARBA00010923"/>
    </source>
</evidence>
<dbReference type="Gene3D" id="3.90.220.20">
    <property type="entry name" value="DNA methylase specificity domains"/>
    <property type="match status" value="1"/>
</dbReference>
<gene>
    <name evidence="5" type="ORF">WOSG25_090790</name>
</gene>
<dbReference type="Proteomes" id="UP000030643">
    <property type="component" value="Unassembled WGS sequence"/>
</dbReference>
<dbReference type="GO" id="GO:0003677">
    <property type="term" value="F:DNA binding"/>
    <property type="evidence" value="ECO:0007669"/>
    <property type="project" value="UniProtKB-KW"/>
</dbReference>
<evidence type="ECO:0000313" key="5">
    <source>
        <dbReference type="EMBL" id="GAK31381.1"/>
    </source>
</evidence>
<dbReference type="EMBL" id="DF820492">
    <property type="protein sequence ID" value="GAK31381.1"/>
    <property type="molecule type" value="Genomic_DNA"/>
</dbReference>
<keyword evidence="2" id="KW-0680">Restriction system</keyword>
<evidence type="ECO:0000313" key="6">
    <source>
        <dbReference type="Proteomes" id="UP000030643"/>
    </source>
</evidence>
<reference evidence="6" key="1">
    <citation type="journal article" date="2014" name="Genome Announc.">
        <title>Draft genome sequence of Weissella oryzae SG25T, isolated from fermented rice grains.</title>
        <authorList>
            <person name="Tanizawa Y."/>
            <person name="Fujisawa T."/>
            <person name="Mochizuki T."/>
            <person name="Kaminuma E."/>
            <person name="Suzuki Y."/>
            <person name="Nakamura Y."/>
            <person name="Tohno M."/>
        </authorList>
    </citation>
    <scope>NUCLEOTIDE SEQUENCE [LARGE SCALE GENOMIC DNA]</scope>
    <source>
        <strain evidence="6">DSM 25784 / JCM 18191 / LMG 30913 / SG25</strain>
    </source>
</reference>
<dbReference type="SUPFAM" id="SSF116734">
    <property type="entry name" value="DNA methylase specificity domain"/>
    <property type="match status" value="1"/>
</dbReference>
<keyword evidence="6" id="KW-1185">Reference proteome</keyword>
<feature type="domain" description="Type I restriction modification DNA specificity" evidence="4">
    <location>
        <begin position="13"/>
        <end position="165"/>
    </location>
</feature>
<keyword evidence="3" id="KW-0238">DNA-binding</keyword>
<evidence type="ECO:0000256" key="3">
    <source>
        <dbReference type="ARBA" id="ARBA00023125"/>
    </source>
</evidence>
<name>A0A069D1Y9_WEIOS</name>
<dbReference type="eggNOG" id="COG0732">
    <property type="taxonomic scope" value="Bacteria"/>
</dbReference>
<organism evidence="5 6">
    <name type="scientific">Weissella oryzae (strain DSM 25784 / JCM 18191 / LMG 30913 / SG25)</name>
    <dbReference type="NCBI Taxonomy" id="1329250"/>
    <lineage>
        <taxon>Bacteria</taxon>
        <taxon>Bacillati</taxon>
        <taxon>Bacillota</taxon>
        <taxon>Bacilli</taxon>
        <taxon>Lactobacillales</taxon>
        <taxon>Lactobacillaceae</taxon>
        <taxon>Weissella</taxon>
    </lineage>
</organism>
<dbReference type="InterPro" id="IPR044946">
    <property type="entry name" value="Restrct_endonuc_typeI_TRD_sf"/>
</dbReference>
<sequence>MKALEKMGGAISWREFEIGYLFDHVVQGRRLKKDDQIEGELPFVMSGTTENGIANYISNNVRIFPGNSLTVDIFGNVFYRSYEYGMGDDTGAYWSNDNKMAKYTMLFIGASMRISLFGQYDYGHKLRSSKSLGKKILLPIDENNQPDYEKMDKYIHAIEKLVIKSVVEWKDKQIEATRSVVSK</sequence>
<dbReference type="AlphaFoldDB" id="A0A069D1Y9"/>
<protein>
    <recommendedName>
        <fullName evidence="4">Type I restriction modification DNA specificity domain-containing protein</fullName>
    </recommendedName>
</protein>
<dbReference type="GO" id="GO:0009307">
    <property type="term" value="P:DNA restriction-modification system"/>
    <property type="evidence" value="ECO:0007669"/>
    <property type="project" value="UniProtKB-KW"/>
</dbReference>
<evidence type="ECO:0000259" key="4">
    <source>
        <dbReference type="Pfam" id="PF01420"/>
    </source>
</evidence>
<dbReference type="InterPro" id="IPR000055">
    <property type="entry name" value="Restrct_endonuc_typeI_TRD"/>
</dbReference>